<feature type="domain" description="DUF58" evidence="2">
    <location>
        <begin position="198"/>
        <end position="298"/>
    </location>
</feature>
<dbReference type="EMBL" id="BMHA01000001">
    <property type="protein sequence ID" value="GGI02706.1"/>
    <property type="molecule type" value="Genomic_DNA"/>
</dbReference>
<feature type="compositionally biased region" description="Low complexity" evidence="1">
    <location>
        <begin position="175"/>
        <end position="189"/>
    </location>
</feature>
<name>A0A8J3AB72_9ACTN</name>
<evidence type="ECO:0000256" key="1">
    <source>
        <dbReference type="SAM" id="MobiDB-lite"/>
    </source>
</evidence>
<dbReference type="InterPro" id="IPR002881">
    <property type="entry name" value="DUF58"/>
</dbReference>
<protein>
    <recommendedName>
        <fullName evidence="2">DUF58 domain-containing protein</fullName>
    </recommendedName>
</protein>
<keyword evidence="4" id="KW-1185">Reference proteome</keyword>
<proteinExistence type="predicted"/>
<dbReference type="AlphaFoldDB" id="A0A8J3AB72"/>
<feature type="region of interest" description="Disordered" evidence="1">
    <location>
        <begin position="166"/>
        <end position="202"/>
    </location>
</feature>
<dbReference type="Proteomes" id="UP000650511">
    <property type="component" value="Unassembled WGS sequence"/>
</dbReference>
<dbReference type="PANTHER" id="PTHR33608">
    <property type="entry name" value="BLL2464 PROTEIN"/>
    <property type="match status" value="1"/>
</dbReference>
<evidence type="ECO:0000259" key="2">
    <source>
        <dbReference type="Pfam" id="PF01882"/>
    </source>
</evidence>
<gene>
    <name evidence="3" type="ORF">GCM10011354_01270</name>
</gene>
<dbReference type="PANTHER" id="PTHR33608:SF7">
    <property type="entry name" value="DUF58 DOMAIN-CONTAINING PROTEIN"/>
    <property type="match status" value="1"/>
</dbReference>
<dbReference type="Pfam" id="PF01882">
    <property type="entry name" value="DUF58"/>
    <property type="match status" value="2"/>
</dbReference>
<evidence type="ECO:0000313" key="4">
    <source>
        <dbReference type="Proteomes" id="UP000650511"/>
    </source>
</evidence>
<evidence type="ECO:0000313" key="3">
    <source>
        <dbReference type="EMBL" id="GGI02706.1"/>
    </source>
</evidence>
<sequence length="337" mass="34829">MTAPPAAGALLPHALVAQLARHQLTPRRRIRGRYVGGHRSRRLGTSIEFADVREYVAGDDPRRIDLSASRRHGRLQVTLTEAEDDAAAQVVLDRSASMTARKRRTADRLAAALTVLGARDGVRLWLVAHDPATGTDQVTGGWARGPGALAQAGLLLSAGSGTWAGTGRGDRRASADATSAVSTGVASDAADADDGVAAPHDPAGRPDLAAALGRAVRTAATGPLVLVSDLLFDGWDAAVRAAGARDRDVLVLQVLDVEELHPTLTDDVRLVDAETGAQVEVGGDEHTAAAYAAALRAHLDAVAAVCASIGAAHVLVPTDVDLPQLLLAELPALGLVR</sequence>
<reference evidence="3" key="1">
    <citation type="journal article" date="2014" name="Int. J. Syst. Evol. Microbiol.">
        <title>Complete genome sequence of Corynebacterium casei LMG S-19264T (=DSM 44701T), isolated from a smear-ripened cheese.</title>
        <authorList>
            <consortium name="US DOE Joint Genome Institute (JGI-PGF)"/>
            <person name="Walter F."/>
            <person name="Albersmeier A."/>
            <person name="Kalinowski J."/>
            <person name="Ruckert C."/>
        </authorList>
    </citation>
    <scope>NUCLEOTIDE SEQUENCE</scope>
    <source>
        <strain evidence="3">CGMCC 1.14988</strain>
    </source>
</reference>
<reference evidence="3" key="2">
    <citation type="submission" date="2020-09" db="EMBL/GenBank/DDBJ databases">
        <authorList>
            <person name="Sun Q."/>
            <person name="Zhou Y."/>
        </authorList>
    </citation>
    <scope>NUCLEOTIDE SEQUENCE</scope>
    <source>
        <strain evidence="3">CGMCC 1.14988</strain>
    </source>
</reference>
<organism evidence="3 4">
    <name type="scientific">Egicoccus halophilus</name>
    <dbReference type="NCBI Taxonomy" id="1670830"/>
    <lineage>
        <taxon>Bacteria</taxon>
        <taxon>Bacillati</taxon>
        <taxon>Actinomycetota</taxon>
        <taxon>Nitriliruptoria</taxon>
        <taxon>Egicoccales</taxon>
        <taxon>Egicoccaceae</taxon>
        <taxon>Egicoccus</taxon>
    </lineage>
</organism>
<dbReference type="OrthoDB" id="9776116at2"/>
<accession>A0A8J3AB72</accession>
<comment type="caution">
    <text evidence="3">The sequence shown here is derived from an EMBL/GenBank/DDBJ whole genome shotgun (WGS) entry which is preliminary data.</text>
</comment>
<dbReference type="RefSeq" id="WP_130648175.1">
    <property type="nucleotide sequence ID" value="NZ_BMHA01000001.1"/>
</dbReference>
<feature type="domain" description="DUF58" evidence="2">
    <location>
        <begin position="51"/>
        <end position="129"/>
    </location>
</feature>